<dbReference type="OrthoDB" id="6293260at2"/>
<dbReference type="InterPro" id="IPR000182">
    <property type="entry name" value="GNAT_dom"/>
</dbReference>
<dbReference type="PANTHER" id="PTHR43792:SF1">
    <property type="entry name" value="N-ACETYLTRANSFERASE DOMAIN-CONTAINING PROTEIN"/>
    <property type="match status" value="1"/>
</dbReference>
<dbReference type="RefSeq" id="WP_085878254.1">
    <property type="nucleotide sequence ID" value="NZ_FWFZ01000005.1"/>
</dbReference>
<dbReference type="GO" id="GO:0016747">
    <property type="term" value="F:acyltransferase activity, transferring groups other than amino-acyl groups"/>
    <property type="evidence" value="ECO:0007669"/>
    <property type="project" value="InterPro"/>
</dbReference>
<proteinExistence type="predicted"/>
<dbReference type="AlphaFoldDB" id="A0A1Y5SC62"/>
<dbReference type="EMBL" id="FWFZ01000005">
    <property type="protein sequence ID" value="SLN37052.1"/>
    <property type="molecule type" value="Genomic_DNA"/>
</dbReference>
<feature type="region of interest" description="Disordered" evidence="1">
    <location>
        <begin position="152"/>
        <end position="189"/>
    </location>
</feature>
<organism evidence="3 4">
    <name type="scientific">Roseisalinus antarcticus</name>
    <dbReference type="NCBI Taxonomy" id="254357"/>
    <lineage>
        <taxon>Bacteria</taxon>
        <taxon>Pseudomonadati</taxon>
        <taxon>Pseudomonadota</taxon>
        <taxon>Alphaproteobacteria</taxon>
        <taxon>Rhodobacterales</taxon>
        <taxon>Roseobacteraceae</taxon>
        <taxon>Roseisalinus</taxon>
    </lineage>
</organism>
<dbReference type="InterPro" id="IPR051531">
    <property type="entry name" value="N-acetyltransferase"/>
</dbReference>
<dbReference type="SUPFAM" id="SSF55729">
    <property type="entry name" value="Acyl-CoA N-acyltransferases (Nat)"/>
    <property type="match status" value="1"/>
</dbReference>
<keyword evidence="4" id="KW-1185">Reference proteome</keyword>
<feature type="domain" description="N-acetyltransferase" evidence="2">
    <location>
        <begin position="13"/>
        <end position="149"/>
    </location>
</feature>
<accession>A0A1Y5SC62</accession>
<evidence type="ECO:0000256" key="1">
    <source>
        <dbReference type="SAM" id="MobiDB-lite"/>
    </source>
</evidence>
<reference evidence="3 4" key="1">
    <citation type="submission" date="2017-03" db="EMBL/GenBank/DDBJ databases">
        <authorList>
            <person name="Afonso C.L."/>
            <person name="Miller P.J."/>
            <person name="Scott M.A."/>
            <person name="Spackman E."/>
            <person name="Goraichik I."/>
            <person name="Dimitrov K.M."/>
            <person name="Suarez D.L."/>
            <person name="Swayne D.E."/>
        </authorList>
    </citation>
    <scope>NUCLEOTIDE SEQUENCE [LARGE SCALE GENOMIC DNA]</scope>
    <source>
        <strain evidence="3 4">CECT 7023</strain>
    </source>
</reference>
<gene>
    <name evidence="3" type="ORF">ROA7023_01370</name>
</gene>
<dbReference type="InterPro" id="IPR016181">
    <property type="entry name" value="Acyl_CoA_acyltransferase"/>
</dbReference>
<protein>
    <recommendedName>
        <fullName evidence="2">N-acetyltransferase domain-containing protein</fullName>
    </recommendedName>
</protein>
<name>A0A1Y5SC62_9RHOB</name>
<dbReference type="Gene3D" id="3.40.630.30">
    <property type="match status" value="1"/>
</dbReference>
<evidence type="ECO:0000313" key="4">
    <source>
        <dbReference type="Proteomes" id="UP000193900"/>
    </source>
</evidence>
<dbReference type="Proteomes" id="UP000193900">
    <property type="component" value="Unassembled WGS sequence"/>
</dbReference>
<evidence type="ECO:0000259" key="2">
    <source>
        <dbReference type="Pfam" id="PF13302"/>
    </source>
</evidence>
<evidence type="ECO:0000313" key="3">
    <source>
        <dbReference type="EMBL" id="SLN37052.1"/>
    </source>
</evidence>
<sequence>MLTLSIPDLETDRLVFRAPRAEDVGPFRAFLESERSRFLGGPMTGRAVSRAFGHCAGLWVLRGYSSFVGTLKESGRAIGLFGAWYPMDWPEPEFAWTLWDGADEGQGYVAEAMDRLIPWSWETLGLRSAISVIDDDNLRSARVAERLGAVRDPEAEGVANRPGSPFHEPESVPARIYRHSAPGSRGARA</sequence>
<dbReference type="PANTHER" id="PTHR43792">
    <property type="entry name" value="GNAT FAMILY, PUTATIVE (AFU_ORTHOLOGUE AFUA_3G00765)-RELATED-RELATED"/>
    <property type="match status" value="1"/>
</dbReference>
<dbReference type="Pfam" id="PF13302">
    <property type="entry name" value="Acetyltransf_3"/>
    <property type="match status" value="1"/>
</dbReference>